<dbReference type="Pfam" id="PF00743">
    <property type="entry name" value="FMO-like"/>
    <property type="match status" value="1"/>
</dbReference>
<keyword evidence="8 35" id="KW-0812">Transmembrane</keyword>
<dbReference type="Gene3D" id="3.50.50.60">
    <property type="entry name" value="FAD/NAD(P)-binding domain"/>
    <property type="match status" value="1"/>
</dbReference>
<evidence type="ECO:0000256" key="5">
    <source>
        <dbReference type="ARBA" id="ARBA00022481"/>
    </source>
</evidence>
<comment type="catalytic activity">
    <reaction evidence="23">
        <text>sulcatone + NADPH + O2 + H(+) = 4-methylpent-3-en-1-yl acetate + NADP(+) + H2O</text>
        <dbReference type="Rhea" id="RHEA:54864"/>
        <dbReference type="ChEBI" id="CHEBI:15377"/>
        <dbReference type="ChEBI" id="CHEBI:15378"/>
        <dbReference type="ChEBI" id="CHEBI:15379"/>
        <dbReference type="ChEBI" id="CHEBI:16310"/>
        <dbReference type="ChEBI" id="CHEBI:57783"/>
        <dbReference type="ChEBI" id="CHEBI:58349"/>
        <dbReference type="ChEBI" id="CHEBI:138373"/>
    </reaction>
    <physiologicalReaction direction="left-to-right" evidence="23">
        <dbReference type="Rhea" id="RHEA:54865"/>
    </physiologicalReaction>
</comment>
<reference evidence="36 37" key="1">
    <citation type="submission" date="2024-11" db="EMBL/GenBank/DDBJ databases">
        <title>Chromosome-level genome assembly of the freshwater bivalve Anodonta woodiana.</title>
        <authorList>
            <person name="Chen X."/>
        </authorList>
    </citation>
    <scope>NUCLEOTIDE SEQUENCE [LARGE SCALE GENOMIC DNA]</scope>
    <source>
        <strain evidence="36">MN2024</strain>
        <tissue evidence="36">Gills</tissue>
    </source>
</reference>
<sequence>MAKRVAVIGAGASGLTAIKCCLDEGLEPVCFERTEDIGGLWNFTESVREGQACVMKSTVINTSKEMMCYSDFPIPKEFPVFMHNTYVQKYFHLYADRFDLKKFIRFSIEVNQISQAPDFSESGQWVLKITDKISGKTDELLFDAVLVCTGHHANKHMPTFPGLDKFKGKVIHSHDYKDSRGYEGKRIVIVGIGNSGGDAAVELSRVASQVFLSTRRGSWVLNRVTDNGAPIDMTFTNRVQAYIVSKTPNLINSLAAKTLNKRFDHKRYSLQPKHTPFAQHPMVNDDLPNRIICGSVQIRPDVKKFTETGVYFDDGTFEDNIDVVYLATGYIFGFPFLDKSVIDVKQNKVELYKYMFPPNLEKLTLAVVGCFQPLGAIMPISELQCRLATKVFKEERTLPTRDEMWHDIRQKQKAMAARYVESQRHTIQVDYIPFMDELAEQLGCKPDLCKLLFTDPKLALTCIFGPCTPYQYRLCGPGTWKGAREAIMTQWDRTWYPLATRPLGLPPSENQKSFFLFFIVAIVVLAIILQFLAVYS</sequence>
<evidence type="ECO:0000256" key="22">
    <source>
        <dbReference type="ARBA" id="ARBA00047574"/>
    </source>
</evidence>
<gene>
    <name evidence="36" type="ORF">ACJMK2_038706</name>
</gene>
<comment type="catalytic activity">
    <reaction evidence="27">
        <text>trimethylamine + NADPH + O2 = trimethylamine N-oxide + NADP(+) + H2O</text>
        <dbReference type="Rhea" id="RHEA:31979"/>
        <dbReference type="ChEBI" id="CHEBI:15377"/>
        <dbReference type="ChEBI" id="CHEBI:15379"/>
        <dbReference type="ChEBI" id="CHEBI:15724"/>
        <dbReference type="ChEBI" id="CHEBI:57783"/>
        <dbReference type="ChEBI" id="CHEBI:58349"/>
        <dbReference type="ChEBI" id="CHEBI:58389"/>
        <dbReference type="EC" id="1.14.13.148"/>
    </reaction>
    <physiologicalReaction direction="left-to-right" evidence="27">
        <dbReference type="Rhea" id="RHEA:31980"/>
    </physiologicalReaction>
</comment>
<keyword evidence="13 35" id="KW-1133">Transmembrane helix</keyword>
<evidence type="ECO:0000256" key="20">
    <source>
        <dbReference type="ARBA" id="ARBA00047338"/>
    </source>
</evidence>
<evidence type="ECO:0000256" key="25">
    <source>
        <dbReference type="ARBA" id="ARBA00047977"/>
    </source>
</evidence>
<evidence type="ECO:0000256" key="21">
    <source>
        <dbReference type="ARBA" id="ARBA00047426"/>
    </source>
</evidence>
<dbReference type="InterPro" id="IPR020946">
    <property type="entry name" value="Flavin_mOase-like"/>
</dbReference>
<dbReference type="EMBL" id="JBJQND010000007">
    <property type="protein sequence ID" value="KAL3870659.1"/>
    <property type="molecule type" value="Genomic_DNA"/>
</dbReference>
<dbReference type="PIRSF" id="PIRSF000332">
    <property type="entry name" value="FMO"/>
    <property type="match status" value="1"/>
</dbReference>
<feature type="transmembrane region" description="Helical" evidence="35">
    <location>
        <begin position="514"/>
        <end position="535"/>
    </location>
</feature>
<keyword evidence="5" id="KW-0488">Methylation</keyword>
<evidence type="ECO:0000256" key="31">
    <source>
        <dbReference type="ARBA" id="ARBA00049443"/>
    </source>
</evidence>
<comment type="catalytic activity">
    <reaction evidence="25">
        <text>hexan-3-one + NADPH + O2 + H(+) = ethyl butanoate + NADP(+) + H2O</text>
        <dbReference type="Rhea" id="RHEA:54844"/>
        <dbReference type="ChEBI" id="CHEBI:15377"/>
        <dbReference type="ChEBI" id="CHEBI:15378"/>
        <dbReference type="ChEBI" id="CHEBI:15379"/>
        <dbReference type="ChEBI" id="CHEBI:57783"/>
        <dbReference type="ChEBI" id="CHEBI:58349"/>
        <dbReference type="ChEBI" id="CHEBI:88764"/>
        <dbReference type="ChEBI" id="CHEBI:89891"/>
    </reaction>
    <physiologicalReaction direction="left-to-right" evidence="25">
        <dbReference type="Rhea" id="RHEA:54845"/>
    </physiologicalReaction>
</comment>
<evidence type="ECO:0000256" key="23">
    <source>
        <dbReference type="ARBA" id="ARBA00047855"/>
    </source>
</evidence>
<proteinExistence type="inferred from homology"/>
<dbReference type="GO" id="GO:0004499">
    <property type="term" value="F:N,N-dimethylaniline monooxygenase activity"/>
    <property type="evidence" value="ECO:0007669"/>
    <property type="project" value="UniProtKB-UniRule"/>
</dbReference>
<dbReference type="PRINTS" id="PR01125">
    <property type="entry name" value="FMOXYGENASE5"/>
</dbReference>
<evidence type="ECO:0000256" key="18">
    <source>
        <dbReference type="ARBA" id="ARBA00045722"/>
    </source>
</evidence>
<comment type="function">
    <text evidence="19">Broad spectrum monooxygenase that catalyzes the oxygenation of a wide variety of nitrogen- and sulfur-containing compounds including xenobiotics. Catalyzes the S-oxygenation of hypotaurine to produce taurine, an organic osmolyte involved in cell volume regulation as well as a variety of cytoprotective and developmental processes. In vitro, catalyzes the N-oxygenation of trimethylamine (TMA) to produce trimethylamine N-oxide (TMAO) and could therefore participate to the detoxification of this compound that is generated by the action of gut microbiota from dietary precursors such as choline, choline containing compounds, betaine or L-carnitine.</text>
</comment>
<evidence type="ECO:0000256" key="17">
    <source>
        <dbReference type="ARBA" id="ARBA00023136"/>
    </source>
</evidence>
<evidence type="ECO:0000256" key="34">
    <source>
        <dbReference type="RuleBase" id="RU361177"/>
    </source>
</evidence>
<dbReference type="FunFam" id="3.50.50.60:FF:000159">
    <property type="entry name" value="Dimethylaniline monooxygenase [N-oxide-forming]"/>
    <property type="match status" value="1"/>
</dbReference>
<dbReference type="PANTHER" id="PTHR23023">
    <property type="entry name" value="DIMETHYLANILINE MONOOXYGENASE"/>
    <property type="match status" value="1"/>
</dbReference>
<keyword evidence="15 33" id="KW-0503">Monooxygenase</keyword>
<keyword evidence="17 33" id="KW-0472">Membrane</keyword>
<dbReference type="InterPro" id="IPR050346">
    <property type="entry name" value="FMO-like"/>
</dbReference>
<evidence type="ECO:0000256" key="7">
    <source>
        <dbReference type="ARBA" id="ARBA00022630"/>
    </source>
</evidence>
<comment type="catalytic activity">
    <reaction evidence="29">
        <text>(2E)-geranial + NADPH + O2 + H(+) = (1E)-2,6-dimethylhepta-1,5-dien-1-yl formate + NADP(+) + H2O</text>
        <dbReference type="Rhea" id="RHEA:54860"/>
        <dbReference type="ChEBI" id="CHEBI:15377"/>
        <dbReference type="ChEBI" id="CHEBI:15378"/>
        <dbReference type="ChEBI" id="CHEBI:15379"/>
        <dbReference type="ChEBI" id="CHEBI:16980"/>
        <dbReference type="ChEBI" id="CHEBI:57783"/>
        <dbReference type="ChEBI" id="CHEBI:58349"/>
        <dbReference type="ChEBI" id="CHEBI:138375"/>
    </reaction>
    <physiologicalReaction direction="left-to-right" evidence="29">
        <dbReference type="Rhea" id="RHEA:54861"/>
    </physiologicalReaction>
</comment>
<evidence type="ECO:0000256" key="6">
    <source>
        <dbReference type="ARBA" id="ARBA00022553"/>
    </source>
</evidence>
<keyword evidence="12 33" id="KW-0521">NADP</keyword>
<comment type="catalytic activity">
    <reaction evidence="20">
        <text>hypotaurine + NADH + O2 + H(+) = taurine + NAD(+) + H2O</text>
        <dbReference type="Rhea" id="RHEA:74111"/>
        <dbReference type="ChEBI" id="CHEBI:15377"/>
        <dbReference type="ChEBI" id="CHEBI:15378"/>
        <dbReference type="ChEBI" id="CHEBI:15379"/>
        <dbReference type="ChEBI" id="CHEBI:57540"/>
        <dbReference type="ChEBI" id="CHEBI:57853"/>
        <dbReference type="ChEBI" id="CHEBI:57945"/>
        <dbReference type="ChEBI" id="CHEBI:507393"/>
        <dbReference type="EC" id="1.14.13.8"/>
    </reaction>
    <physiologicalReaction direction="left-to-right" evidence="20">
        <dbReference type="Rhea" id="RHEA:74112"/>
    </physiologicalReaction>
</comment>
<comment type="catalytic activity">
    <reaction evidence="22">
        <text>heptan-2-one + NADPH + O2 + H(+) = pentyl acetate + NADP(+) + H2O</text>
        <dbReference type="Rhea" id="RHEA:54836"/>
        <dbReference type="ChEBI" id="CHEBI:5672"/>
        <dbReference type="ChEBI" id="CHEBI:15377"/>
        <dbReference type="ChEBI" id="CHEBI:15378"/>
        <dbReference type="ChEBI" id="CHEBI:15379"/>
        <dbReference type="ChEBI" id="CHEBI:57783"/>
        <dbReference type="ChEBI" id="CHEBI:58349"/>
        <dbReference type="ChEBI" id="CHEBI:87362"/>
    </reaction>
    <physiologicalReaction direction="left-to-right" evidence="22">
        <dbReference type="Rhea" id="RHEA:54837"/>
    </physiologicalReaction>
</comment>
<keyword evidence="37" id="KW-1185">Reference proteome</keyword>
<evidence type="ECO:0000256" key="33">
    <source>
        <dbReference type="PIRNR" id="PIRNR000332"/>
    </source>
</evidence>
<evidence type="ECO:0000256" key="19">
    <source>
        <dbReference type="ARBA" id="ARBA00045957"/>
    </source>
</evidence>
<comment type="catalytic activity">
    <reaction evidence="28">
        <text>octan-3-one + NADPH + O2 + H(+) = ethyl hexanoate + NADP(+) + H2O</text>
        <dbReference type="Rhea" id="RHEA:54856"/>
        <dbReference type="ChEBI" id="CHEBI:15377"/>
        <dbReference type="ChEBI" id="CHEBI:15378"/>
        <dbReference type="ChEBI" id="CHEBI:15379"/>
        <dbReference type="ChEBI" id="CHEBI:57783"/>
        <dbReference type="ChEBI" id="CHEBI:58349"/>
        <dbReference type="ChEBI" id="CHEBI:80946"/>
        <dbReference type="ChEBI" id="CHEBI:86055"/>
    </reaction>
    <physiologicalReaction direction="left-to-right" evidence="28">
        <dbReference type="Rhea" id="RHEA:54857"/>
    </physiologicalReaction>
</comment>
<dbReference type="InterPro" id="IPR002257">
    <property type="entry name" value="Flavin_mOase_5"/>
</dbReference>
<evidence type="ECO:0000256" key="26">
    <source>
        <dbReference type="ARBA" id="ARBA00048041"/>
    </source>
</evidence>
<dbReference type="GO" id="GO:0006629">
    <property type="term" value="P:lipid metabolic process"/>
    <property type="evidence" value="ECO:0007669"/>
    <property type="project" value="UniProtKB-KW"/>
</dbReference>
<evidence type="ECO:0000256" key="35">
    <source>
        <dbReference type="SAM" id="Phobius"/>
    </source>
</evidence>
<dbReference type="GO" id="GO:0005789">
    <property type="term" value="C:endoplasmic reticulum membrane"/>
    <property type="evidence" value="ECO:0007669"/>
    <property type="project" value="UniProtKB-SubCell"/>
</dbReference>
<evidence type="ECO:0000256" key="32">
    <source>
        <dbReference type="ARBA" id="ARBA00049475"/>
    </source>
</evidence>
<comment type="cofactor">
    <cofactor evidence="1 33 34">
        <name>FAD</name>
        <dbReference type="ChEBI" id="CHEBI:57692"/>
    </cofactor>
</comment>
<evidence type="ECO:0000313" key="37">
    <source>
        <dbReference type="Proteomes" id="UP001634394"/>
    </source>
</evidence>
<comment type="similarity">
    <text evidence="4 33 34">Belongs to the FMO family.</text>
</comment>
<evidence type="ECO:0000256" key="9">
    <source>
        <dbReference type="ARBA" id="ARBA00022824"/>
    </source>
</evidence>
<evidence type="ECO:0000256" key="11">
    <source>
        <dbReference type="ARBA" id="ARBA00022848"/>
    </source>
</evidence>
<evidence type="ECO:0000256" key="15">
    <source>
        <dbReference type="ARBA" id="ARBA00023033"/>
    </source>
</evidence>
<evidence type="ECO:0000256" key="1">
    <source>
        <dbReference type="ARBA" id="ARBA00001974"/>
    </source>
</evidence>
<evidence type="ECO:0000256" key="16">
    <source>
        <dbReference type="ARBA" id="ARBA00023098"/>
    </source>
</evidence>
<keyword evidence="14 33" id="KW-0560">Oxidoreductase</keyword>
<evidence type="ECO:0000256" key="3">
    <source>
        <dbReference type="ARBA" id="ARBA00004524"/>
    </source>
</evidence>
<comment type="subcellular location">
    <subcellularLocation>
        <location evidence="2">Endoplasmic reticulum membrane</location>
        <topology evidence="2">Single-pass membrane protein</topology>
    </subcellularLocation>
    <subcellularLocation>
        <location evidence="3">Microsome membrane</location>
    </subcellularLocation>
</comment>
<comment type="catalytic activity">
    <reaction evidence="24">
        <text>NADPH + O2 + H(+) = H2O2 + NADP(+)</text>
        <dbReference type="Rhea" id="RHEA:11260"/>
        <dbReference type="ChEBI" id="CHEBI:15378"/>
        <dbReference type="ChEBI" id="CHEBI:15379"/>
        <dbReference type="ChEBI" id="CHEBI:16240"/>
        <dbReference type="ChEBI" id="CHEBI:57783"/>
        <dbReference type="ChEBI" id="CHEBI:58349"/>
        <dbReference type="EC" id="1.6.3.1"/>
    </reaction>
    <physiologicalReaction direction="left-to-right" evidence="24">
        <dbReference type="Rhea" id="RHEA:11261"/>
    </physiologicalReaction>
</comment>
<evidence type="ECO:0000256" key="28">
    <source>
        <dbReference type="ARBA" id="ARBA00048459"/>
    </source>
</evidence>
<dbReference type="SUPFAM" id="SSF51905">
    <property type="entry name" value="FAD/NAD(P)-binding domain"/>
    <property type="match status" value="2"/>
</dbReference>
<evidence type="ECO:0000256" key="8">
    <source>
        <dbReference type="ARBA" id="ARBA00022692"/>
    </source>
</evidence>
<comment type="catalytic activity">
    <reaction evidence="32">
        <text>octan-3-one + NADPH + O2 + H(+) = pentyl propanoate + NADP(+) + H2O</text>
        <dbReference type="Rhea" id="RHEA:54840"/>
        <dbReference type="ChEBI" id="CHEBI:15377"/>
        <dbReference type="ChEBI" id="CHEBI:15378"/>
        <dbReference type="ChEBI" id="CHEBI:15379"/>
        <dbReference type="ChEBI" id="CHEBI:57783"/>
        <dbReference type="ChEBI" id="CHEBI:58349"/>
        <dbReference type="ChEBI" id="CHEBI:80946"/>
        <dbReference type="ChEBI" id="CHEBI:87373"/>
    </reaction>
    <physiologicalReaction direction="left-to-right" evidence="32">
        <dbReference type="Rhea" id="RHEA:54841"/>
    </physiologicalReaction>
</comment>
<dbReference type="GO" id="GO:0016174">
    <property type="term" value="F:NAD(P)H oxidase H2O2-forming activity"/>
    <property type="evidence" value="ECO:0007669"/>
    <property type="project" value="UniProtKB-EC"/>
</dbReference>
<dbReference type="PRINTS" id="PR00370">
    <property type="entry name" value="FMOXYGENASE"/>
</dbReference>
<evidence type="ECO:0000313" key="36">
    <source>
        <dbReference type="EMBL" id="KAL3870659.1"/>
    </source>
</evidence>
<keyword evidence="16" id="KW-0443">Lipid metabolism</keyword>
<comment type="catalytic activity">
    <reaction evidence="31">
        <text>N,N-dimethylaniline + NADPH + O2 + H(+) = N,N-dimethylaniline N-oxide + NADP(+) + H2O</text>
        <dbReference type="Rhea" id="RHEA:24468"/>
        <dbReference type="ChEBI" id="CHEBI:15377"/>
        <dbReference type="ChEBI" id="CHEBI:15378"/>
        <dbReference type="ChEBI" id="CHEBI:15379"/>
        <dbReference type="ChEBI" id="CHEBI:16269"/>
        <dbReference type="ChEBI" id="CHEBI:17735"/>
        <dbReference type="ChEBI" id="CHEBI:57783"/>
        <dbReference type="ChEBI" id="CHEBI:58349"/>
        <dbReference type="EC" id="1.14.13.8"/>
    </reaction>
    <physiologicalReaction direction="left-to-right" evidence="31">
        <dbReference type="Rhea" id="RHEA:24469"/>
    </physiologicalReaction>
</comment>
<keyword evidence="6" id="KW-0597">Phosphoprotein</keyword>
<dbReference type="InterPro" id="IPR036188">
    <property type="entry name" value="FAD/NAD-bd_sf"/>
</dbReference>
<comment type="function">
    <text evidence="18">Acts as a Baeyer-Villiger monooxygenase on a broad range of substrates. Catalyzes the insertion of an oxygen atom into a carbon-carbon bond adjacent to a carbonyl, which converts ketones to esters. Active on diverse carbonyl compounds, whereas soft nucleophiles are mostly non- or poorly reactive. In contrast with other forms of FMO it is non- or poorly active on 'classical' substrates such as drugs, pesticides, and dietary components containing soft nucleophilic heteroatoms. Able to oxidize drug molecules bearing a carbonyl group on an aliphatic chain, such as nabumetone and pentoxifylline. Also, in the absence of substrates, shows slow but yet significant NADPH oxidase activity. Acts as a positive modulator of cholesterol biosynthesis as well as glucose homeostasis, promoting metabolic aging via pleiotropic effects.</text>
</comment>
<comment type="catalytic activity">
    <reaction evidence="21">
        <text>hexan-3-one + NADPH + O2 + H(+) = propyl propanoate + NADP(+) + H2O</text>
        <dbReference type="Rhea" id="RHEA:54848"/>
        <dbReference type="ChEBI" id="CHEBI:15377"/>
        <dbReference type="ChEBI" id="CHEBI:15378"/>
        <dbReference type="ChEBI" id="CHEBI:15379"/>
        <dbReference type="ChEBI" id="CHEBI:57783"/>
        <dbReference type="ChEBI" id="CHEBI:58349"/>
        <dbReference type="ChEBI" id="CHEBI:89828"/>
        <dbReference type="ChEBI" id="CHEBI:89891"/>
    </reaction>
    <physiologicalReaction direction="left-to-right" evidence="21">
        <dbReference type="Rhea" id="RHEA:54849"/>
    </physiologicalReaction>
</comment>
<evidence type="ECO:0000256" key="13">
    <source>
        <dbReference type="ARBA" id="ARBA00022989"/>
    </source>
</evidence>
<protein>
    <recommendedName>
        <fullName evidence="34">Flavin-containing monooxygenase</fullName>
        <ecNumber evidence="34">1.-.-.-</ecNumber>
    </recommendedName>
</protein>
<evidence type="ECO:0000256" key="10">
    <source>
        <dbReference type="ARBA" id="ARBA00022827"/>
    </source>
</evidence>
<evidence type="ECO:0000256" key="14">
    <source>
        <dbReference type="ARBA" id="ARBA00023002"/>
    </source>
</evidence>
<comment type="catalytic activity">
    <reaction evidence="26">
        <text>hypotaurine + NADPH + O2 + H(+) = taurine + NADP(+) + H2O</text>
        <dbReference type="Rhea" id="RHEA:69819"/>
        <dbReference type="ChEBI" id="CHEBI:15377"/>
        <dbReference type="ChEBI" id="CHEBI:15378"/>
        <dbReference type="ChEBI" id="CHEBI:15379"/>
        <dbReference type="ChEBI" id="CHEBI:57783"/>
        <dbReference type="ChEBI" id="CHEBI:57853"/>
        <dbReference type="ChEBI" id="CHEBI:58349"/>
        <dbReference type="ChEBI" id="CHEBI:507393"/>
        <dbReference type="EC" id="1.14.13.8"/>
    </reaction>
    <physiologicalReaction direction="left-to-right" evidence="26">
        <dbReference type="Rhea" id="RHEA:69820"/>
    </physiologicalReaction>
</comment>
<comment type="catalytic activity">
    <reaction evidence="30">
        <text>heptan-4-one + NADPH + O2 + H(+) = propyl butanoate + NADP(+) + H2O</text>
        <dbReference type="Rhea" id="RHEA:54852"/>
        <dbReference type="ChEBI" id="CHEBI:15377"/>
        <dbReference type="ChEBI" id="CHEBI:15378"/>
        <dbReference type="ChEBI" id="CHEBI:15379"/>
        <dbReference type="ChEBI" id="CHEBI:57783"/>
        <dbReference type="ChEBI" id="CHEBI:58349"/>
        <dbReference type="ChEBI" id="CHEBI:89484"/>
        <dbReference type="ChEBI" id="CHEBI:89719"/>
    </reaction>
    <physiologicalReaction direction="left-to-right" evidence="30">
        <dbReference type="Rhea" id="RHEA:54853"/>
    </physiologicalReaction>
</comment>
<dbReference type="Proteomes" id="UP001634394">
    <property type="component" value="Unassembled WGS sequence"/>
</dbReference>
<dbReference type="GO" id="GO:0034899">
    <property type="term" value="F:trimethylamine monooxygenase activity"/>
    <property type="evidence" value="ECO:0007669"/>
    <property type="project" value="UniProtKB-EC"/>
</dbReference>
<keyword evidence="7 33" id="KW-0285">Flavoprotein</keyword>
<name>A0ABD3W9V4_SINWO</name>
<accession>A0ABD3W9V4</accession>
<evidence type="ECO:0000256" key="4">
    <source>
        <dbReference type="ARBA" id="ARBA00009183"/>
    </source>
</evidence>
<dbReference type="EC" id="1.-.-.-" evidence="34"/>
<keyword evidence="11" id="KW-0492">Microsome</keyword>
<evidence type="ECO:0000256" key="24">
    <source>
        <dbReference type="ARBA" id="ARBA00047864"/>
    </source>
</evidence>
<evidence type="ECO:0000256" key="29">
    <source>
        <dbReference type="ARBA" id="ARBA00048989"/>
    </source>
</evidence>
<dbReference type="AlphaFoldDB" id="A0ABD3W9V4"/>
<evidence type="ECO:0000256" key="27">
    <source>
        <dbReference type="ARBA" id="ARBA00048088"/>
    </source>
</evidence>
<comment type="caution">
    <text evidence="36">The sequence shown here is derived from an EMBL/GenBank/DDBJ whole genome shotgun (WGS) entry which is preliminary data.</text>
</comment>
<organism evidence="36 37">
    <name type="scientific">Sinanodonta woodiana</name>
    <name type="common">Chinese pond mussel</name>
    <name type="synonym">Anodonta woodiana</name>
    <dbReference type="NCBI Taxonomy" id="1069815"/>
    <lineage>
        <taxon>Eukaryota</taxon>
        <taxon>Metazoa</taxon>
        <taxon>Spiralia</taxon>
        <taxon>Lophotrochozoa</taxon>
        <taxon>Mollusca</taxon>
        <taxon>Bivalvia</taxon>
        <taxon>Autobranchia</taxon>
        <taxon>Heteroconchia</taxon>
        <taxon>Palaeoheterodonta</taxon>
        <taxon>Unionida</taxon>
        <taxon>Unionoidea</taxon>
        <taxon>Unionidae</taxon>
        <taxon>Unioninae</taxon>
        <taxon>Sinanodonta</taxon>
    </lineage>
</organism>
<evidence type="ECO:0000256" key="12">
    <source>
        <dbReference type="ARBA" id="ARBA00022857"/>
    </source>
</evidence>
<dbReference type="InterPro" id="IPR000960">
    <property type="entry name" value="Flavin_mOase"/>
</dbReference>
<keyword evidence="9 33" id="KW-0256">Endoplasmic reticulum</keyword>
<evidence type="ECO:0000256" key="2">
    <source>
        <dbReference type="ARBA" id="ARBA00004389"/>
    </source>
</evidence>
<keyword evidence="10 33" id="KW-0274">FAD</keyword>
<evidence type="ECO:0000256" key="30">
    <source>
        <dbReference type="ARBA" id="ARBA00048990"/>
    </source>
</evidence>